<feature type="binding site" evidence="10">
    <location>
        <position position="1420"/>
    </location>
    <ligand>
        <name>a divalent metal cation</name>
        <dbReference type="ChEBI" id="CHEBI:60240"/>
        <note>catalytic</note>
    </ligand>
</feature>
<feature type="compositionally biased region" description="Basic and acidic residues" evidence="11">
    <location>
        <begin position="830"/>
        <end position="839"/>
    </location>
</feature>
<dbReference type="HAMAP" id="MF_03182">
    <property type="entry name" value="PAN2"/>
    <property type="match status" value="1"/>
</dbReference>
<comment type="cofactor">
    <cofactor evidence="10">
        <name>a divalent metal cation</name>
        <dbReference type="ChEBI" id="CHEBI:60240"/>
    </cofactor>
    <text evidence="10">Binds 2 metal cations per subunit in the catalytic exonuclease domain.</text>
</comment>
<dbReference type="CDD" id="cd02672">
    <property type="entry name" value="Peptidase_C19P"/>
    <property type="match status" value="1"/>
</dbReference>
<dbReference type="InterPro" id="IPR038765">
    <property type="entry name" value="Papain-like_cys_pep_sf"/>
</dbReference>
<reference evidence="13 14" key="1">
    <citation type="submission" date="2018-11" db="EMBL/GenBank/DDBJ databases">
        <title>Genome sequence and assembly of Colletotrichum spinosum.</title>
        <authorList>
            <person name="Gan P."/>
            <person name="Shirasu K."/>
        </authorList>
    </citation>
    <scope>NUCLEOTIDE SEQUENCE [LARGE SCALE GENOMIC DNA]</scope>
    <source>
        <strain evidence="13 14">CBS 515.97</strain>
    </source>
</reference>
<keyword evidence="3 10" id="KW-0963">Cytoplasm</keyword>
<keyword evidence="5 10" id="KW-0507">mRNA processing</keyword>
<evidence type="ECO:0000259" key="12">
    <source>
        <dbReference type="PROSITE" id="PS50235"/>
    </source>
</evidence>
<keyword evidence="14" id="KW-1185">Reference proteome</keyword>
<dbReference type="EC" id="3.1.13.4" evidence="10"/>
<proteinExistence type="inferred from homology"/>
<keyword evidence="7 10" id="KW-0479">Metal-binding</keyword>
<dbReference type="CDD" id="cd06143">
    <property type="entry name" value="PAN2_exo"/>
    <property type="match status" value="1"/>
</dbReference>
<evidence type="ECO:0000256" key="11">
    <source>
        <dbReference type="SAM" id="MobiDB-lite"/>
    </source>
</evidence>
<feature type="domain" description="USP" evidence="12">
    <location>
        <begin position="920"/>
        <end position="1260"/>
    </location>
</feature>
<dbReference type="Gene3D" id="2.130.10.10">
    <property type="entry name" value="YVTN repeat-like/Quinoprotein amine dehydrogenase"/>
    <property type="match status" value="1"/>
</dbReference>
<dbReference type="InterPro" id="IPR036322">
    <property type="entry name" value="WD40_repeat_dom_sf"/>
</dbReference>
<evidence type="ECO:0000313" key="14">
    <source>
        <dbReference type="Proteomes" id="UP000295083"/>
    </source>
</evidence>
<dbReference type="InterPro" id="IPR030843">
    <property type="entry name" value="PAN2"/>
</dbReference>
<dbReference type="GO" id="GO:0000289">
    <property type="term" value="P:nuclear-transcribed mRNA poly(A) tail shortening"/>
    <property type="evidence" value="ECO:0007669"/>
    <property type="project" value="UniProtKB-UniRule"/>
</dbReference>
<feature type="binding site" evidence="10">
    <location>
        <position position="1313"/>
    </location>
    <ligand>
        <name>a divalent metal cation</name>
        <dbReference type="ChEBI" id="CHEBI:60240"/>
        <note>catalytic</note>
    </ligand>
</feature>
<dbReference type="GO" id="GO:0031251">
    <property type="term" value="C:PAN complex"/>
    <property type="evidence" value="ECO:0007669"/>
    <property type="project" value="UniProtKB-UniRule"/>
</dbReference>
<feature type="compositionally biased region" description="Polar residues" evidence="11">
    <location>
        <begin position="270"/>
        <end position="294"/>
    </location>
</feature>
<dbReference type="GO" id="GO:0000932">
    <property type="term" value="C:P-body"/>
    <property type="evidence" value="ECO:0007669"/>
    <property type="project" value="TreeGrafter"/>
</dbReference>
<dbReference type="InterPro" id="IPR028889">
    <property type="entry name" value="USP"/>
</dbReference>
<dbReference type="GO" id="GO:0003676">
    <property type="term" value="F:nucleic acid binding"/>
    <property type="evidence" value="ECO:0007669"/>
    <property type="project" value="InterPro"/>
</dbReference>
<feature type="region of interest" description="Disordered" evidence="11">
    <location>
        <begin position="829"/>
        <end position="850"/>
    </location>
</feature>
<feature type="compositionally biased region" description="Low complexity" evidence="11">
    <location>
        <begin position="361"/>
        <end position="372"/>
    </location>
</feature>
<dbReference type="PANTHER" id="PTHR15728">
    <property type="entry name" value="DEADENYLATION COMPLEX CATALYTIC SUBUNIT PAN2"/>
    <property type="match status" value="1"/>
</dbReference>
<dbReference type="SUPFAM" id="SSF54001">
    <property type="entry name" value="Cysteine proteinases"/>
    <property type="match status" value="1"/>
</dbReference>
<feature type="compositionally biased region" description="Polar residues" evidence="11">
    <location>
        <begin position="205"/>
        <end position="216"/>
    </location>
</feature>
<keyword evidence="9 10" id="KW-0269">Exonuclease</keyword>
<evidence type="ECO:0000256" key="6">
    <source>
        <dbReference type="ARBA" id="ARBA00022722"/>
    </source>
</evidence>
<feature type="compositionally biased region" description="Polar residues" evidence="11">
    <location>
        <begin position="1533"/>
        <end position="1555"/>
    </location>
</feature>
<feature type="binding site" evidence="10">
    <location>
        <position position="1311"/>
    </location>
    <ligand>
        <name>a divalent metal cation</name>
        <dbReference type="ChEBI" id="CHEBI:60240"/>
        <note>catalytic</note>
    </ligand>
</feature>
<dbReference type="Pfam" id="PF13423">
    <property type="entry name" value="UCH_1"/>
    <property type="match status" value="1"/>
</dbReference>
<dbReference type="InterPro" id="IPR028881">
    <property type="entry name" value="PAN2_UCH_dom"/>
</dbReference>
<name>A0A4R8PW83_9PEZI</name>
<evidence type="ECO:0000256" key="1">
    <source>
        <dbReference type="ARBA" id="ARBA00001663"/>
    </source>
</evidence>
<dbReference type="SMART" id="SM00479">
    <property type="entry name" value="EXOIII"/>
    <property type="match status" value="1"/>
</dbReference>
<feature type="region of interest" description="Disordered" evidence="11">
    <location>
        <begin position="1507"/>
        <end position="1563"/>
    </location>
</feature>
<feature type="binding site" evidence="10">
    <location>
        <position position="1473"/>
    </location>
    <ligand>
        <name>a divalent metal cation</name>
        <dbReference type="ChEBI" id="CHEBI:60240"/>
        <note>catalytic</note>
    </ligand>
</feature>
<dbReference type="Pfam" id="PF00929">
    <property type="entry name" value="RNase_T"/>
    <property type="match status" value="1"/>
</dbReference>
<comment type="caution">
    <text evidence="13">The sequence shown here is derived from an EMBL/GenBank/DDBJ whole genome shotgun (WGS) entry which is preliminary data.</text>
</comment>
<dbReference type="GO" id="GO:0004535">
    <property type="term" value="F:poly(A)-specific ribonuclease activity"/>
    <property type="evidence" value="ECO:0007669"/>
    <property type="project" value="UniProtKB-UniRule"/>
</dbReference>
<evidence type="ECO:0000256" key="8">
    <source>
        <dbReference type="ARBA" id="ARBA00022801"/>
    </source>
</evidence>
<dbReference type="PANTHER" id="PTHR15728:SF0">
    <property type="entry name" value="PAN2-PAN3 DEADENYLATION COMPLEX CATALYTIC SUBUNIT PAN2"/>
    <property type="match status" value="1"/>
</dbReference>
<dbReference type="InterPro" id="IPR012337">
    <property type="entry name" value="RNaseH-like_sf"/>
</dbReference>
<dbReference type="GO" id="GO:0046872">
    <property type="term" value="F:metal ion binding"/>
    <property type="evidence" value="ECO:0007669"/>
    <property type="project" value="UniProtKB-KW"/>
</dbReference>
<feature type="compositionally biased region" description="Low complexity" evidence="11">
    <location>
        <begin position="332"/>
        <end position="348"/>
    </location>
</feature>
<sequence>MVRDRDADESSSASQSKRPSLHHQESDSTNSDQAGREHHHQQRTKPQKHLVGAGRLHARVPSSKALHKHHGSTASKLNHRRIASPSPERKPTSITGHRRVQSEAKLSRDNSSTNLSKNASSASLRRNKSHGEVNKKSKSSDKLKRTNSNPAVNKVKPQKSQVHFDLGNDGQEDEWVDASASASPYLSRRGSLASAQSSAKHDDSSANNSRTETPTVQPSPPAAATPDRETLQHKAYLTSRLLQRTPSHGAPPKMTADTVSVSRRGHSRSPDSISRVSTLAESHNVSGMPGTSSGDELISRFVGAGSSGAAREGSFYQLPMRPHSRRSDDASQQRPQSSQSSGRPSQRDTALSEDEDGTALAPRSARRSAPPAEKSRTQQKLNLQRASSVIEPGQAVGGGVGVVGASPLVGIGGPGYDGGASRDPRVTKQLERTGMEYLSVARIPFPPPGVHAMPTPVTTMTFDTSQELLWTGNDYGRVTSFYGRELQRYTSFKAHTTPDGPVRQILVNDKGVIVLGSRDVHMASRKGPPIWHIRHDDMKDLRCMTFTSKGTSEILAAGSQDTMFVIDLAKGEIVKQVPTAHSYKIMKKSRYICAATKTGTVNLIDPINFSVIKSWNAHAALISDMDARNDFIVTCGYSLRQGQNYMLDPFLNVFDIKKMSSMSPIPFPAGAAFVRMHPRMSTTSIVMSQGGQMHVVDLMNPNTSNVRQANTMSYLTMFEIAPSGESVALADGEFNIHLWGSHSKLRFVDYASQTEFATPEDPLPTTEWTADTPLNSIGMPYYREVLASTWPELVADVGAPPTKLDAQFLASLKQTEFGMYGRNTRGLRRNQVEDTRNLDKSGASGMPAPKFLSEKARESANTPISGSNDKADDLANPLMLMEIDPTRAECPPMYRNVEIKYSKFGVDDFDFGFYNKTQYSGLEIHIANSYANSLLQVMHFTPLIRNIALQHAATACVADTCLLCELGFLFDMLQKADGSICQATNLLKTLSHLPQAGPLGLLEEEPNGSPLTAMLQGLTRFVLDKIVQDYKTIQPNSGLMEQMLATSATNSIRCINCRSEYTRPASGFYNDLLYPQSLKNTGRGQKLPRISFSQILKSSVERETTSKGWCSKCQRYQNIAARKTIHSIPAVFVINTLISNAEQRRLWSTPGFLPEEIGVIVDHGHFFCYEGEDLKLHLQRGIHNITVYSLVGMALNIDPGPGQKPHLVAMANAAHAQPTAPQTSQWHLFNDFLVRPVSTEEALAFQPSWKMPSVVVFQLKEANNKLDMDWKKNIDTSLLYEDTNPHTHTKTYRALEGVSEAPGPEMIVALDTEFVAVRQPEIEMNSDGVRETIRPIVYALARASVVRGQGEDEGLPFIDDYISIREPIVDYLTSYSGITHQDLDPRVSKHNLVPLKVAYKKLWILLNLGCKFLGHGLKQDFRVINIHIPKTQVIDTIDLFYLKSRLRKLSLAFLAWYLLKEDIQLETHDSIEDARTALKLYRKYLEFDDAGVLEPMLQDIYRAGRENNFKPPKRGSDAQRTLTPPLPIDASAAPTTPSNISQVTSNGFGAGSTWTPGKGSPLR</sequence>
<evidence type="ECO:0000256" key="4">
    <source>
        <dbReference type="ARBA" id="ARBA00022574"/>
    </source>
</evidence>
<accession>A0A4R8PW83</accession>
<dbReference type="EMBL" id="QAPG01000145">
    <property type="protein sequence ID" value="TDZ30122.1"/>
    <property type="molecule type" value="Genomic_DNA"/>
</dbReference>
<evidence type="ECO:0000313" key="13">
    <source>
        <dbReference type="EMBL" id="TDZ30122.1"/>
    </source>
</evidence>
<organism evidence="13 14">
    <name type="scientific">Colletotrichum spinosum</name>
    <dbReference type="NCBI Taxonomy" id="1347390"/>
    <lineage>
        <taxon>Eukaryota</taxon>
        <taxon>Fungi</taxon>
        <taxon>Dikarya</taxon>
        <taxon>Ascomycota</taxon>
        <taxon>Pezizomycotina</taxon>
        <taxon>Sordariomycetes</taxon>
        <taxon>Hypocreomycetidae</taxon>
        <taxon>Glomerellales</taxon>
        <taxon>Glomerellaceae</taxon>
        <taxon>Colletotrichum</taxon>
        <taxon>Colletotrichum orbiculare species complex</taxon>
    </lineage>
</organism>
<keyword evidence="8 10" id="KW-0378">Hydrolase</keyword>
<dbReference type="InterPro" id="IPR036397">
    <property type="entry name" value="RNaseH_sf"/>
</dbReference>
<comment type="domain">
    <text evidence="10">The linker, or PAN3 interaction domain (PID), between the WD40 repeats and the pseudo-UCH domain mediates interaction with PAN3.</text>
</comment>
<comment type="caution">
    <text evidence="10">Lacks conserved residue(s) required for the propagation of feature annotation.</text>
</comment>
<dbReference type="Gene3D" id="3.90.70.10">
    <property type="entry name" value="Cysteine proteinases"/>
    <property type="match status" value="1"/>
</dbReference>
<feature type="compositionally biased region" description="Basic residues" evidence="11">
    <location>
        <begin position="65"/>
        <end position="82"/>
    </location>
</feature>
<comment type="domain">
    <text evidence="10">Contains a pseudo-UCH domain. This ubiquitin C-terminal hydrolase (UCH)-like or ubiquitin specific protease (USP)-like domain is predicted to be catalytically inactive because it lacks the active site catalytic triad characteristic of thiol proteases, with residues at the equivalent structural positions that are incompatible with catalysis, and it cannot bind ubiquitin. It functions as a structural scaffold for intra- and intermolecular interactions in the complex.</text>
</comment>
<feature type="compositionally biased region" description="Low complexity" evidence="11">
    <location>
        <begin position="303"/>
        <end position="314"/>
    </location>
</feature>
<dbReference type="FunFam" id="2.130.10.10:FF:000459">
    <property type="entry name" value="PAN2-PAN3 deadenylation complex catalytic subunit PAN2"/>
    <property type="match status" value="1"/>
</dbReference>
<gene>
    <name evidence="10 13" type="primary">PAN2</name>
    <name evidence="13" type="ORF">C8035_v003206</name>
</gene>
<comment type="function">
    <text evidence="10">Catalytic subunit of the poly(A)-nuclease (PAN) deadenylation complex, one of two cytoplasmic mRNA deadenylases involved in mRNA turnover. PAN specifically shortens poly(A) tails of RNA and the activity is stimulated by poly(A)-binding protein PAB1. PAN deadenylation is followed by rapid degradation of the shortened mRNA tails by the CCR4-NOT complex. Deadenylated mRNAs are then degraded by two alternative mechanisms, namely exosome-mediated 3'-5' exonucleolytic degradation, or deadenlyation-dependent mRNA decaping and subsequent 5'-3' exonucleolytic degradation by XRN1. May also be involved in post-transcriptional maturation of mRNA poly(A) tails.</text>
</comment>
<dbReference type="SUPFAM" id="SSF50978">
    <property type="entry name" value="WD40 repeat-like"/>
    <property type="match status" value="1"/>
</dbReference>
<keyword evidence="6 10" id="KW-0540">Nuclease</keyword>
<comment type="similarity">
    <text evidence="10">Belongs to the peptidase C19 family. PAN2 subfamily.</text>
</comment>
<evidence type="ECO:0000256" key="9">
    <source>
        <dbReference type="ARBA" id="ARBA00022839"/>
    </source>
</evidence>
<dbReference type="InterPro" id="IPR048841">
    <property type="entry name" value="PAN2_N"/>
</dbReference>
<feature type="compositionally biased region" description="Basic residues" evidence="11">
    <location>
        <begin position="37"/>
        <end position="48"/>
    </location>
</feature>
<dbReference type="SUPFAM" id="SSF53098">
    <property type="entry name" value="Ribonuclease H-like"/>
    <property type="match status" value="1"/>
</dbReference>
<dbReference type="FunFam" id="3.30.420.10:FF:000028">
    <property type="entry name" value="PAN2-PAN3 deadenylation complex catalytic subunit PAN2"/>
    <property type="match status" value="1"/>
</dbReference>
<comment type="subunit">
    <text evidence="10">Forms a heterotrimer with an asymmetric homodimer of the regulatory subunit PAN3 to form the poly(A)-nuclease (PAN) deadenylation complex.</text>
</comment>
<dbReference type="GO" id="GO:0006397">
    <property type="term" value="P:mRNA processing"/>
    <property type="evidence" value="ECO:0007669"/>
    <property type="project" value="UniProtKB-KW"/>
</dbReference>
<keyword evidence="4" id="KW-0853">WD repeat</keyword>
<comment type="activity regulation">
    <text evidence="10">Positively regulated by the regulatory subunit PAN3.</text>
</comment>
<dbReference type="InterPro" id="IPR050785">
    <property type="entry name" value="PAN2-PAN3_catalytic_subunit"/>
</dbReference>
<dbReference type="Proteomes" id="UP000295083">
    <property type="component" value="Unassembled WGS sequence"/>
</dbReference>
<evidence type="ECO:0000256" key="5">
    <source>
        <dbReference type="ARBA" id="ARBA00022664"/>
    </source>
</evidence>
<feature type="region of interest" description="Disordered" evidence="11">
    <location>
        <begin position="1"/>
        <end position="384"/>
    </location>
</feature>
<dbReference type="InterPro" id="IPR013520">
    <property type="entry name" value="Ribonucl_H"/>
</dbReference>
<comment type="subcellular location">
    <subcellularLocation>
        <location evidence="2 10">Cytoplasm</location>
    </subcellularLocation>
</comment>
<evidence type="ECO:0000256" key="3">
    <source>
        <dbReference type="ARBA" id="ARBA00022490"/>
    </source>
</evidence>
<comment type="catalytic activity">
    <reaction evidence="1 10">
        <text>Exonucleolytic cleavage of poly(A) to 5'-AMP.</text>
        <dbReference type="EC" id="3.1.13.4"/>
    </reaction>
</comment>
<feature type="compositionally biased region" description="Basic and acidic residues" evidence="11">
    <location>
        <begin position="129"/>
        <end position="144"/>
    </location>
</feature>
<dbReference type="Pfam" id="PF20770">
    <property type="entry name" value="PAN2_N"/>
    <property type="match status" value="1"/>
</dbReference>
<evidence type="ECO:0000256" key="10">
    <source>
        <dbReference type="HAMAP-Rule" id="MF_03182"/>
    </source>
</evidence>
<dbReference type="Gene3D" id="3.30.420.10">
    <property type="entry name" value="Ribonuclease H-like superfamily/Ribonuclease H"/>
    <property type="match status" value="1"/>
</dbReference>
<evidence type="ECO:0000256" key="2">
    <source>
        <dbReference type="ARBA" id="ARBA00004496"/>
    </source>
</evidence>
<protein>
    <recommendedName>
        <fullName evidence="10">PAN2-PAN3 deadenylation complex catalytic subunit PAN2</fullName>
        <ecNumber evidence="10">3.1.13.4</ecNumber>
    </recommendedName>
    <alternativeName>
        <fullName evidence="10">PAB1P-dependent poly(A)-specific ribonuclease</fullName>
    </alternativeName>
    <alternativeName>
        <fullName evidence="10">Poly(A)-nuclease deadenylation complex subunit 2</fullName>
        <shortName evidence="10">PAN deadenylation complex subunit 2</shortName>
    </alternativeName>
</protein>
<dbReference type="PROSITE" id="PS50235">
    <property type="entry name" value="USP_3"/>
    <property type="match status" value="1"/>
</dbReference>
<feature type="compositionally biased region" description="Polar residues" evidence="11">
    <location>
        <begin position="109"/>
        <end position="124"/>
    </location>
</feature>
<dbReference type="InterPro" id="IPR015943">
    <property type="entry name" value="WD40/YVTN_repeat-like_dom_sf"/>
</dbReference>
<evidence type="ECO:0000256" key="7">
    <source>
        <dbReference type="ARBA" id="ARBA00022723"/>
    </source>
</evidence>